<dbReference type="RefSeq" id="WP_197628158.1">
    <property type="nucleotide sequence ID" value="NZ_CP063073.1"/>
</dbReference>
<accession>A0A7M1KQ62</accession>
<evidence type="ECO:0000313" key="2">
    <source>
        <dbReference type="Proteomes" id="UP000594923"/>
    </source>
</evidence>
<protein>
    <submittedName>
        <fullName evidence="1">Uncharacterized protein</fullName>
    </submittedName>
</protein>
<name>A0A7M1KQ62_9PSED</name>
<dbReference type="AlphaFoldDB" id="A0A7M1KQ62"/>
<organism evidence="1 2">
    <name type="scientific">Pseudomonas poae</name>
    <dbReference type="NCBI Taxonomy" id="200451"/>
    <lineage>
        <taxon>Bacteria</taxon>
        <taxon>Pseudomonadati</taxon>
        <taxon>Pseudomonadota</taxon>
        <taxon>Gammaproteobacteria</taxon>
        <taxon>Pseudomonadales</taxon>
        <taxon>Pseudomonadaceae</taxon>
        <taxon>Pseudomonas</taxon>
    </lineage>
</organism>
<gene>
    <name evidence="1" type="ORF">IMF22_09860</name>
</gene>
<dbReference type="EMBL" id="CP063073">
    <property type="protein sequence ID" value="QOQ77310.1"/>
    <property type="molecule type" value="Genomic_DNA"/>
</dbReference>
<evidence type="ECO:0000313" key="1">
    <source>
        <dbReference type="EMBL" id="QOQ77310.1"/>
    </source>
</evidence>
<reference evidence="1 2" key="1">
    <citation type="submission" date="2020-10" db="EMBL/GenBank/DDBJ databases">
        <title>High quality whole genome sequence of Pseudomonas poae PMA22.</title>
        <authorList>
            <person name="Hernandez J.G."/>
            <person name="Rodriguez P."/>
            <person name="Cuevas C."/>
            <person name="de la Calle F."/>
            <person name="Galan B."/>
            <person name="Garcia J.L."/>
        </authorList>
    </citation>
    <scope>NUCLEOTIDE SEQUENCE [LARGE SCALE GENOMIC DNA]</scope>
    <source>
        <strain evidence="1 2">PMA22</strain>
    </source>
</reference>
<proteinExistence type="predicted"/>
<dbReference type="Proteomes" id="UP000594923">
    <property type="component" value="Chromosome"/>
</dbReference>
<sequence length="112" mass="12628">MYPITPDGRYFLVNGKLWRCSNPSLPADARQKWVNSLMEARREVKNAKASGDETLLKGARARVQKAKVELGERGPVWWDDGSPDFNQCQVKNTPYSQWYNALGAAQGDKART</sequence>